<proteinExistence type="predicted"/>
<dbReference type="Proteomes" id="UP001367508">
    <property type="component" value="Unassembled WGS sequence"/>
</dbReference>
<organism evidence="1 2">
    <name type="scientific">Canavalia gladiata</name>
    <name type="common">Sword bean</name>
    <name type="synonym">Dolichos gladiatus</name>
    <dbReference type="NCBI Taxonomy" id="3824"/>
    <lineage>
        <taxon>Eukaryota</taxon>
        <taxon>Viridiplantae</taxon>
        <taxon>Streptophyta</taxon>
        <taxon>Embryophyta</taxon>
        <taxon>Tracheophyta</taxon>
        <taxon>Spermatophyta</taxon>
        <taxon>Magnoliopsida</taxon>
        <taxon>eudicotyledons</taxon>
        <taxon>Gunneridae</taxon>
        <taxon>Pentapetalae</taxon>
        <taxon>rosids</taxon>
        <taxon>fabids</taxon>
        <taxon>Fabales</taxon>
        <taxon>Fabaceae</taxon>
        <taxon>Papilionoideae</taxon>
        <taxon>50 kb inversion clade</taxon>
        <taxon>NPAAA clade</taxon>
        <taxon>indigoferoid/millettioid clade</taxon>
        <taxon>Phaseoleae</taxon>
        <taxon>Canavalia</taxon>
    </lineage>
</organism>
<dbReference type="AlphaFoldDB" id="A0AAN9MSZ6"/>
<evidence type="ECO:0000313" key="1">
    <source>
        <dbReference type="EMBL" id="KAK7360117.1"/>
    </source>
</evidence>
<reference evidence="1 2" key="1">
    <citation type="submission" date="2024-01" db="EMBL/GenBank/DDBJ databases">
        <title>The genomes of 5 underutilized Papilionoideae crops provide insights into root nodulation and disease resistanc.</title>
        <authorList>
            <person name="Jiang F."/>
        </authorList>
    </citation>
    <scope>NUCLEOTIDE SEQUENCE [LARGE SCALE GENOMIC DNA]</scope>
    <source>
        <strain evidence="1">LVBAO_FW01</strain>
        <tissue evidence="1">Leaves</tissue>
    </source>
</reference>
<dbReference type="Gene3D" id="3.90.870.10">
    <property type="entry name" value="DHBP synthase"/>
    <property type="match status" value="1"/>
</dbReference>
<dbReference type="SUPFAM" id="SSF55821">
    <property type="entry name" value="YrdC/RibB"/>
    <property type="match status" value="1"/>
</dbReference>
<dbReference type="InterPro" id="IPR000422">
    <property type="entry name" value="DHBP_synthase_RibB"/>
</dbReference>
<dbReference type="GO" id="GO:0008686">
    <property type="term" value="F:3,4-dihydroxy-2-butanone-4-phosphate synthase activity"/>
    <property type="evidence" value="ECO:0007669"/>
    <property type="project" value="InterPro"/>
</dbReference>
<dbReference type="InterPro" id="IPR017945">
    <property type="entry name" value="DHBP_synth_RibB-like_a/b_dom"/>
</dbReference>
<keyword evidence="2" id="KW-1185">Reference proteome</keyword>
<dbReference type="EMBL" id="JAYMYQ010000001">
    <property type="protein sequence ID" value="KAK7360117.1"/>
    <property type="molecule type" value="Genomic_DNA"/>
</dbReference>
<evidence type="ECO:0000313" key="2">
    <source>
        <dbReference type="Proteomes" id="UP001367508"/>
    </source>
</evidence>
<name>A0AAN9MSZ6_CANGL</name>
<protein>
    <submittedName>
        <fullName evidence="1">Uncharacterized protein</fullName>
    </submittedName>
</protein>
<dbReference type="GO" id="GO:0009231">
    <property type="term" value="P:riboflavin biosynthetic process"/>
    <property type="evidence" value="ECO:0007669"/>
    <property type="project" value="InterPro"/>
</dbReference>
<comment type="caution">
    <text evidence="1">The sequence shown here is derived from an EMBL/GenBank/DDBJ whole genome shotgun (WGS) entry which is preliminary data.</text>
</comment>
<sequence>MGSASGPRKAYAWRLKRNKFMTDTKMVYGNFYVTSSVLEGSRSEFLLCCTSPLEPGSTQNPLRSLPLVSEIPPDHAVLYPLYPPLVKISLNPHHELQPLQPFAKASGQIRILEAHASENDTNYLMSSETEHEDSSTPSFTITVDAKYGTSTEVSTTDKAKTIVSLSSPKSKSQDFRKPGNNEQQWADWEAAETMLSLRQLGHNHVDLNHASN</sequence>
<dbReference type="Pfam" id="PF00926">
    <property type="entry name" value="DHBP_synthase"/>
    <property type="match status" value="1"/>
</dbReference>
<gene>
    <name evidence="1" type="ORF">VNO77_02093</name>
</gene>
<accession>A0AAN9MSZ6</accession>